<keyword evidence="1" id="KW-1133">Transmembrane helix</keyword>
<dbReference type="RefSeq" id="WP_184075768.1">
    <property type="nucleotide sequence ID" value="NZ_JACHDS010000001.1"/>
</dbReference>
<keyword evidence="1" id="KW-0812">Transmembrane</keyword>
<feature type="transmembrane region" description="Helical" evidence="1">
    <location>
        <begin position="93"/>
        <end position="114"/>
    </location>
</feature>
<gene>
    <name evidence="2" type="ORF">HNR23_002536</name>
</gene>
<proteinExistence type="predicted"/>
<name>A0A7X0D688_9ACTN</name>
<accession>A0A7X0D688</accession>
<dbReference type="AlphaFoldDB" id="A0A7X0D688"/>
<dbReference type="Pfam" id="PF13630">
    <property type="entry name" value="SdpI"/>
    <property type="match status" value="1"/>
</dbReference>
<reference evidence="2 3" key="1">
    <citation type="submission" date="2020-08" db="EMBL/GenBank/DDBJ databases">
        <title>Sequencing the genomes of 1000 actinobacteria strains.</title>
        <authorList>
            <person name="Klenk H.-P."/>
        </authorList>
    </citation>
    <scope>NUCLEOTIDE SEQUENCE [LARGE SCALE GENOMIC DNA]</scope>
    <source>
        <strain evidence="2 3">DSM 46659</strain>
    </source>
</reference>
<feature type="transmembrane region" description="Helical" evidence="1">
    <location>
        <begin position="60"/>
        <end position="81"/>
    </location>
</feature>
<keyword evidence="3" id="KW-1185">Reference proteome</keyword>
<dbReference type="EMBL" id="JACHDS010000001">
    <property type="protein sequence ID" value="MBB6172476.1"/>
    <property type="molecule type" value="Genomic_DNA"/>
</dbReference>
<sequence>MSEWFVLGLAFGALSAFLAWTGQHAVRRGIDIHSSPGIRVPSTLRSEEAWLAAHRRAQPYFFWSAMWLSLAGIAFVVRGALAGEPGSATGPMFAVLAVMTALLAGGAVAGVRAAGASTP</sequence>
<dbReference type="InterPro" id="IPR025962">
    <property type="entry name" value="SdpI/YhfL"/>
</dbReference>
<dbReference type="Proteomes" id="UP000546642">
    <property type="component" value="Unassembled WGS sequence"/>
</dbReference>
<organism evidence="2 3">
    <name type="scientific">Nocardiopsis mwathae</name>
    <dbReference type="NCBI Taxonomy" id="1472723"/>
    <lineage>
        <taxon>Bacteria</taxon>
        <taxon>Bacillati</taxon>
        <taxon>Actinomycetota</taxon>
        <taxon>Actinomycetes</taxon>
        <taxon>Streptosporangiales</taxon>
        <taxon>Nocardiopsidaceae</taxon>
        <taxon>Nocardiopsis</taxon>
    </lineage>
</organism>
<protein>
    <recommendedName>
        <fullName evidence="4">SdpI family protein</fullName>
    </recommendedName>
</protein>
<evidence type="ECO:0000313" key="3">
    <source>
        <dbReference type="Proteomes" id="UP000546642"/>
    </source>
</evidence>
<evidence type="ECO:0000313" key="2">
    <source>
        <dbReference type="EMBL" id="MBB6172476.1"/>
    </source>
</evidence>
<keyword evidence="1" id="KW-0472">Membrane</keyword>
<evidence type="ECO:0000256" key="1">
    <source>
        <dbReference type="SAM" id="Phobius"/>
    </source>
</evidence>
<comment type="caution">
    <text evidence="2">The sequence shown here is derived from an EMBL/GenBank/DDBJ whole genome shotgun (WGS) entry which is preliminary data.</text>
</comment>
<evidence type="ECO:0008006" key="4">
    <source>
        <dbReference type="Google" id="ProtNLM"/>
    </source>
</evidence>